<dbReference type="Gene3D" id="3.40.50.1820">
    <property type="entry name" value="alpha/beta hydrolase"/>
    <property type="match status" value="1"/>
</dbReference>
<comment type="caution">
    <text evidence="3">The sequence shown here is derived from an EMBL/GenBank/DDBJ whole genome shotgun (WGS) entry which is preliminary data.</text>
</comment>
<dbReference type="Proteomes" id="UP001203607">
    <property type="component" value="Unassembled WGS sequence"/>
</dbReference>
<gene>
    <name evidence="3" type="ORF">M3P19_12835</name>
</gene>
<keyword evidence="1" id="KW-0812">Transmembrane</keyword>
<name>A0ABT0PU72_9FLAO</name>
<organism evidence="3 4">
    <name type="scientific">Flagellimonas spongiicola</name>
    <dbReference type="NCBI Taxonomy" id="2942208"/>
    <lineage>
        <taxon>Bacteria</taxon>
        <taxon>Pseudomonadati</taxon>
        <taxon>Bacteroidota</taxon>
        <taxon>Flavobacteriia</taxon>
        <taxon>Flavobacteriales</taxon>
        <taxon>Flavobacteriaceae</taxon>
        <taxon>Flagellimonas</taxon>
    </lineage>
</organism>
<evidence type="ECO:0000256" key="1">
    <source>
        <dbReference type="SAM" id="Phobius"/>
    </source>
</evidence>
<evidence type="ECO:0000259" key="2">
    <source>
        <dbReference type="Pfam" id="PF12146"/>
    </source>
</evidence>
<protein>
    <submittedName>
        <fullName evidence="3">Alpha/beta hydrolase</fullName>
    </submittedName>
</protein>
<dbReference type="EMBL" id="JAMFMA010000003">
    <property type="protein sequence ID" value="MCL6274899.1"/>
    <property type="molecule type" value="Genomic_DNA"/>
</dbReference>
<accession>A0ABT0PU72</accession>
<reference evidence="3 4" key="1">
    <citation type="submission" date="2022-05" db="EMBL/GenBank/DDBJ databases">
        <authorList>
            <person name="Park J.-S."/>
        </authorList>
    </citation>
    <scope>NUCLEOTIDE SEQUENCE [LARGE SCALE GENOMIC DNA]</scope>
    <source>
        <strain evidence="3 4">2012CJ35-5</strain>
    </source>
</reference>
<dbReference type="InterPro" id="IPR022742">
    <property type="entry name" value="Hydrolase_4"/>
</dbReference>
<keyword evidence="3" id="KW-0378">Hydrolase</keyword>
<dbReference type="SUPFAM" id="SSF53474">
    <property type="entry name" value="alpha/beta-Hydrolases"/>
    <property type="match status" value="1"/>
</dbReference>
<dbReference type="RefSeq" id="WP_249658084.1">
    <property type="nucleotide sequence ID" value="NZ_JAMFMA010000003.1"/>
</dbReference>
<keyword evidence="1" id="KW-1133">Transmembrane helix</keyword>
<keyword evidence="1" id="KW-0472">Membrane</keyword>
<dbReference type="Pfam" id="PF12146">
    <property type="entry name" value="Hydrolase_4"/>
    <property type="match status" value="1"/>
</dbReference>
<dbReference type="GO" id="GO:0016787">
    <property type="term" value="F:hydrolase activity"/>
    <property type="evidence" value="ECO:0007669"/>
    <property type="project" value="UniProtKB-KW"/>
</dbReference>
<keyword evidence="4" id="KW-1185">Reference proteome</keyword>
<feature type="domain" description="Serine aminopeptidase S33" evidence="2">
    <location>
        <begin position="107"/>
        <end position="226"/>
    </location>
</feature>
<evidence type="ECO:0000313" key="4">
    <source>
        <dbReference type="Proteomes" id="UP001203607"/>
    </source>
</evidence>
<dbReference type="InterPro" id="IPR029058">
    <property type="entry name" value="AB_hydrolase_fold"/>
</dbReference>
<feature type="transmembrane region" description="Helical" evidence="1">
    <location>
        <begin position="7"/>
        <end position="25"/>
    </location>
</feature>
<sequence length="348" mass="38733">MKLMKKLLKGFFILIAILIVGYLMGPKVNKPNLDITLPNVATNLKDLERKIAENEASIGNIKSDNAAKIIWFDSIPAKTTYSIVYLHGWSASRMEGNPIHIQTAKKFGCNLYLPRLAGHGLDEQEPMMNITSDAVINSAKEAIAVAKMMGEKVIVMATSTGGTLALHLAQGDPDIAAIILYSPNIKIYDPNAKLLSGPWGLQLARLVKQSNYHEFKSTTEKKKYWTTNYRLESLTQLQSLIDNTMVPETFQNIKQPVFLGYYYKNESLQDQVVSVPAMLEMYNQLGTPNNLKRKEAFAETGNHVMTSYLTSKDLESVQIATNNFLMEVLGLEVISTGSNNGLLIKEIL</sequence>
<proteinExistence type="predicted"/>
<evidence type="ECO:0000313" key="3">
    <source>
        <dbReference type="EMBL" id="MCL6274899.1"/>
    </source>
</evidence>